<proteinExistence type="predicted"/>
<sequence>MADAVSLEAQVAALIAENQDLKNHLNAYYGANYALGYRNIQLERLAVTASAVASECAFLHKKVVELENMLAAAASSNERLRRILTSYLRKLSIKV</sequence>
<name>A0A6C0CRM1_9ZZZZ</name>
<reference evidence="1" key="1">
    <citation type="journal article" date="2020" name="Nature">
        <title>Giant virus diversity and host interactions through global metagenomics.</title>
        <authorList>
            <person name="Schulz F."/>
            <person name="Roux S."/>
            <person name="Paez-Espino D."/>
            <person name="Jungbluth S."/>
            <person name="Walsh D.A."/>
            <person name="Denef V.J."/>
            <person name="McMahon K.D."/>
            <person name="Konstantinidis K.T."/>
            <person name="Eloe-Fadrosh E.A."/>
            <person name="Kyrpides N.C."/>
            <person name="Woyke T."/>
        </authorList>
    </citation>
    <scope>NUCLEOTIDE SEQUENCE</scope>
    <source>
        <strain evidence="1">GVMAG-M-3300021963-12</strain>
    </source>
</reference>
<dbReference type="EMBL" id="MN739481">
    <property type="protein sequence ID" value="QHT07506.1"/>
    <property type="molecule type" value="Genomic_DNA"/>
</dbReference>
<accession>A0A6C0CRM1</accession>
<protein>
    <submittedName>
        <fullName evidence="1">Uncharacterized protein</fullName>
    </submittedName>
</protein>
<dbReference type="AlphaFoldDB" id="A0A6C0CRM1"/>
<organism evidence="1">
    <name type="scientific">viral metagenome</name>
    <dbReference type="NCBI Taxonomy" id="1070528"/>
    <lineage>
        <taxon>unclassified sequences</taxon>
        <taxon>metagenomes</taxon>
        <taxon>organismal metagenomes</taxon>
    </lineage>
</organism>
<evidence type="ECO:0000313" key="1">
    <source>
        <dbReference type="EMBL" id="QHT07506.1"/>
    </source>
</evidence>